<reference evidence="1" key="1">
    <citation type="submission" date="2015-07" db="EMBL/GenBank/DDBJ databases">
        <title>Adaptation to a free-living lifestyle via gene acquisitions in the diplomonad Trepomonas sp. PC1.</title>
        <authorList>
            <person name="Xu F."/>
            <person name="Jerlstrom-Hultqvist J."/>
            <person name="Kolisko M."/>
            <person name="Simpson A.G.B."/>
            <person name="Roger A.J."/>
            <person name="Svard S.G."/>
            <person name="Andersson J.O."/>
        </authorList>
    </citation>
    <scope>NUCLEOTIDE SEQUENCE</scope>
    <source>
        <strain evidence="1">PC1</strain>
    </source>
</reference>
<proteinExistence type="predicted"/>
<name>A0A146JYF0_9EUKA</name>
<evidence type="ECO:0000313" key="1">
    <source>
        <dbReference type="EMBL" id="JAP88745.1"/>
    </source>
</evidence>
<organism evidence="1">
    <name type="scientific">Trepomonas sp. PC1</name>
    <dbReference type="NCBI Taxonomy" id="1076344"/>
    <lineage>
        <taxon>Eukaryota</taxon>
        <taxon>Metamonada</taxon>
        <taxon>Diplomonadida</taxon>
        <taxon>Hexamitidae</taxon>
        <taxon>Hexamitinae</taxon>
        <taxon>Trepomonas</taxon>
    </lineage>
</organism>
<sequence length="311" mass="36297">SQGQKQLVQKCLLAVQDFNLYFNTVKNSLSKKEKFLSQQTKKLNSINEIFLQSIKIKNIKTLKRETELKTLLQTDPRSLCSQNVVFEPQNVVFEPKESEMQNGNGFQQPTIIAKIQNQILVDELLEQNFFRIISIKDDFIRFNPVQLRNKQLIMVEMFKFCCQYISGTAKIDSELNSLFKELLKGLLNEKVRNILIRLCNPCTQTKNQCKMFILQIINEIQLAVPIDPQMLNNVENAVKIMKQLNTNWMRDQVVMSGREYLMIRMLMVEGIDKSFILEAIQSQAPKWGMIRKSDLIKRMKSTSCQKQQFVE</sequence>
<accession>A0A146JYF0</accession>
<feature type="non-terminal residue" evidence="1">
    <location>
        <position position="1"/>
    </location>
</feature>
<gene>
    <name evidence="1" type="ORF">TPC1_31760</name>
</gene>
<dbReference type="AlphaFoldDB" id="A0A146JYF0"/>
<protein>
    <submittedName>
        <fullName evidence="1">Uncharacterized protein</fullName>
    </submittedName>
</protein>
<dbReference type="EMBL" id="GDID01007861">
    <property type="protein sequence ID" value="JAP88745.1"/>
    <property type="molecule type" value="Transcribed_RNA"/>
</dbReference>